<organism evidence="8 9">
    <name type="scientific">Patella caerulea</name>
    <name type="common">Rayed Mediterranean limpet</name>
    <dbReference type="NCBI Taxonomy" id="87958"/>
    <lineage>
        <taxon>Eukaryota</taxon>
        <taxon>Metazoa</taxon>
        <taxon>Spiralia</taxon>
        <taxon>Lophotrochozoa</taxon>
        <taxon>Mollusca</taxon>
        <taxon>Gastropoda</taxon>
        <taxon>Patellogastropoda</taxon>
        <taxon>Patelloidea</taxon>
        <taxon>Patellidae</taxon>
        <taxon>Patella</taxon>
    </lineage>
</organism>
<dbReference type="AlphaFoldDB" id="A0AAN8P8U5"/>
<reference evidence="8 9" key="1">
    <citation type="submission" date="2024-01" db="EMBL/GenBank/DDBJ databases">
        <title>The genome of the rayed Mediterranean limpet Patella caerulea (Linnaeus, 1758).</title>
        <authorList>
            <person name="Anh-Thu Weber A."/>
            <person name="Halstead-Nussloch G."/>
        </authorList>
    </citation>
    <scope>NUCLEOTIDE SEQUENCE [LARGE SCALE GENOMIC DNA]</scope>
    <source>
        <strain evidence="8">AATW-2023a</strain>
        <tissue evidence="8">Whole specimen</tissue>
    </source>
</reference>
<evidence type="ECO:0000313" key="8">
    <source>
        <dbReference type="EMBL" id="KAK6170624.1"/>
    </source>
</evidence>
<dbReference type="InterPro" id="IPR000626">
    <property type="entry name" value="Ubiquitin-like_dom"/>
</dbReference>
<dbReference type="EMBL" id="JAZGQO010000014">
    <property type="protein sequence ID" value="KAK6170624.1"/>
    <property type="molecule type" value="Genomic_DNA"/>
</dbReference>
<comment type="caution">
    <text evidence="8">The sequence shown here is derived from an EMBL/GenBank/DDBJ whole genome shotgun (WGS) entry which is preliminary data.</text>
</comment>
<dbReference type="Proteomes" id="UP001347796">
    <property type="component" value="Unassembled WGS sequence"/>
</dbReference>
<protein>
    <recommendedName>
        <fullName evidence="10">AN1-type zinc finger protein 4</fullName>
    </recommendedName>
</protein>
<evidence type="ECO:0000256" key="3">
    <source>
        <dbReference type="ARBA" id="ARBA00022833"/>
    </source>
</evidence>
<evidence type="ECO:0000256" key="5">
    <source>
        <dbReference type="SAM" id="MobiDB-lite"/>
    </source>
</evidence>
<evidence type="ECO:0000259" key="7">
    <source>
        <dbReference type="PROSITE" id="PS51039"/>
    </source>
</evidence>
<dbReference type="PROSITE" id="PS51039">
    <property type="entry name" value="ZF_AN1"/>
    <property type="match status" value="1"/>
</dbReference>
<keyword evidence="9" id="KW-1185">Reference proteome</keyword>
<dbReference type="Pfam" id="PF00240">
    <property type="entry name" value="ubiquitin"/>
    <property type="match status" value="1"/>
</dbReference>
<dbReference type="GO" id="GO:0008270">
    <property type="term" value="F:zinc ion binding"/>
    <property type="evidence" value="ECO:0007669"/>
    <property type="project" value="UniProtKB-KW"/>
</dbReference>
<evidence type="ECO:0000313" key="9">
    <source>
        <dbReference type="Proteomes" id="UP001347796"/>
    </source>
</evidence>
<evidence type="ECO:0008006" key="10">
    <source>
        <dbReference type="Google" id="ProtNLM"/>
    </source>
</evidence>
<dbReference type="SMART" id="SM00154">
    <property type="entry name" value="ZnF_AN1"/>
    <property type="match status" value="1"/>
</dbReference>
<dbReference type="Gene3D" id="3.10.20.90">
    <property type="entry name" value="Phosphatidylinositol 3-kinase Catalytic Subunit, Chain A, domain 1"/>
    <property type="match status" value="1"/>
</dbReference>
<evidence type="ECO:0000259" key="6">
    <source>
        <dbReference type="PROSITE" id="PS50053"/>
    </source>
</evidence>
<dbReference type="InterPro" id="IPR053061">
    <property type="entry name" value="AN1-type_zinc_finger"/>
</dbReference>
<dbReference type="CDD" id="cd01802">
    <property type="entry name" value="Ubl_ZFAND4"/>
    <property type="match status" value="1"/>
</dbReference>
<sequence length="585" mass="65139">MELFIETLTGTAFELRVSPFETIMSVKAKIQRLEGIPISHQHLIWQSVELEDDYCLHDYSIHSGATLKLVLAMRGGPINTRRIPMEDPALREMAEYMEANKDEILEKLPGNRHVTLLVFRDGDQLNFFRVVDRGDGTLTPLSESLSASMYNYNEEEDEEEQVIGAHSAENDKLKDKMQQLRVNMEKLSLTKKHKIPKPPPPGSEKPSSSSSRMRLRQLSMSGRTINRTFNKNTCLPPVGQTFQAQVNQDNTDSDDLGPVLSSSDDNLEESGAMAEIASFKTTIDTFESKLNQPLDRVKEDTGVCDGRISAEVAAGVGSDSGSASVAGSSIKRDLYRLSSLTEPSTSRHFLTSSGRRRECNFEMYKESLRPSLSSKGRKQKCDQATDSKDLHKRISSSAKKEISIESLRDSLMRQPTTSRYGSRKEFQLESLTTSEACSMSGLLRQASIEKIGTSHIANFVSTSAGKSRLGNYNVAASSQDGCIPTPENRMVSARLQRISASRDGLISPTHRLPPVKAKKKNTRRCYLCGKKTGLATSYQCRCGDNFCATHRYAESHDCRFDYKTEGKKLLEQNNPVVNAPKLPKI</sequence>
<feature type="domain" description="AN1-type" evidence="7">
    <location>
        <begin position="519"/>
        <end position="566"/>
    </location>
</feature>
<dbReference type="InterPro" id="IPR029071">
    <property type="entry name" value="Ubiquitin-like_domsf"/>
</dbReference>
<dbReference type="SUPFAM" id="SSF118310">
    <property type="entry name" value="AN1-like Zinc finger"/>
    <property type="match status" value="1"/>
</dbReference>
<feature type="region of interest" description="Disordered" evidence="5">
    <location>
        <begin position="370"/>
        <end position="397"/>
    </location>
</feature>
<dbReference type="PRINTS" id="PR00348">
    <property type="entry name" value="UBIQUITIN"/>
</dbReference>
<feature type="domain" description="Ubiquitin-like" evidence="6">
    <location>
        <begin position="1"/>
        <end position="76"/>
    </location>
</feature>
<evidence type="ECO:0000256" key="2">
    <source>
        <dbReference type="ARBA" id="ARBA00022771"/>
    </source>
</evidence>
<proteinExistence type="predicted"/>
<evidence type="ECO:0000256" key="4">
    <source>
        <dbReference type="PROSITE-ProRule" id="PRU00449"/>
    </source>
</evidence>
<dbReference type="SMART" id="SM00213">
    <property type="entry name" value="UBQ"/>
    <property type="match status" value="1"/>
</dbReference>
<evidence type="ECO:0000256" key="1">
    <source>
        <dbReference type="ARBA" id="ARBA00022723"/>
    </source>
</evidence>
<keyword evidence="1" id="KW-0479">Metal-binding</keyword>
<dbReference type="InterPro" id="IPR019956">
    <property type="entry name" value="Ubiquitin_dom"/>
</dbReference>
<dbReference type="InterPro" id="IPR000058">
    <property type="entry name" value="Znf_AN1"/>
</dbReference>
<dbReference type="Gene3D" id="4.10.1110.10">
    <property type="entry name" value="AN1-like Zinc finger"/>
    <property type="match status" value="1"/>
</dbReference>
<dbReference type="InterPro" id="IPR035896">
    <property type="entry name" value="AN1-like_Znf"/>
</dbReference>
<name>A0AAN8P8U5_PATCE</name>
<keyword evidence="2 4" id="KW-0863">Zinc-finger</keyword>
<dbReference type="Pfam" id="PF01428">
    <property type="entry name" value="zf-AN1"/>
    <property type="match status" value="1"/>
</dbReference>
<keyword evidence="3" id="KW-0862">Zinc</keyword>
<dbReference type="PANTHER" id="PTHR46728:SF1">
    <property type="entry name" value="AN1-TYPE ZINC FINGER PROTEIN 4"/>
    <property type="match status" value="1"/>
</dbReference>
<dbReference type="PANTHER" id="PTHR46728">
    <property type="entry name" value="AN1-TYPE ZINC FINGER PROTEIN 4"/>
    <property type="match status" value="1"/>
</dbReference>
<accession>A0AAN8P8U5</accession>
<gene>
    <name evidence="8" type="ORF">SNE40_018974</name>
</gene>
<feature type="region of interest" description="Disordered" evidence="5">
    <location>
        <begin position="188"/>
        <end position="215"/>
    </location>
</feature>
<dbReference type="SUPFAM" id="SSF54236">
    <property type="entry name" value="Ubiquitin-like"/>
    <property type="match status" value="1"/>
</dbReference>
<feature type="compositionally biased region" description="Basic and acidic residues" evidence="5">
    <location>
        <begin position="379"/>
        <end position="389"/>
    </location>
</feature>
<dbReference type="PROSITE" id="PS50053">
    <property type="entry name" value="UBIQUITIN_2"/>
    <property type="match status" value="1"/>
</dbReference>